<dbReference type="InterPro" id="IPR000257">
    <property type="entry name" value="Uroporphyrinogen_deCOase"/>
</dbReference>
<organism evidence="2">
    <name type="scientific">marine sediment metagenome</name>
    <dbReference type="NCBI Taxonomy" id="412755"/>
    <lineage>
        <taxon>unclassified sequences</taxon>
        <taxon>metagenomes</taxon>
        <taxon>ecological metagenomes</taxon>
    </lineage>
</organism>
<dbReference type="Gene3D" id="3.20.20.210">
    <property type="match status" value="1"/>
</dbReference>
<name>A0A0F8XZ36_9ZZZZ</name>
<dbReference type="InterPro" id="IPR052024">
    <property type="entry name" value="Methanogen_methyltrans"/>
</dbReference>
<protein>
    <recommendedName>
        <fullName evidence="1">Uroporphyrinogen decarboxylase (URO-D) domain-containing protein</fullName>
    </recommendedName>
</protein>
<reference evidence="2" key="1">
    <citation type="journal article" date="2015" name="Nature">
        <title>Complex archaea that bridge the gap between prokaryotes and eukaryotes.</title>
        <authorList>
            <person name="Spang A."/>
            <person name="Saw J.H."/>
            <person name="Jorgensen S.L."/>
            <person name="Zaremba-Niedzwiedzka K."/>
            <person name="Martijn J."/>
            <person name="Lind A.E."/>
            <person name="van Eijk R."/>
            <person name="Schleper C."/>
            <person name="Guy L."/>
            <person name="Ettema T.J."/>
        </authorList>
    </citation>
    <scope>NUCLEOTIDE SEQUENCE</scope>
</reference>
<dbReference type="PANTHER" id="PTHR47099">
    <property type="entry name" value="METHYLCOBAMIDE:COM METHYLTRANSFERASE MTBA"/>
    <property type="match status" value="1"/>
</dbReference>
<evidence type="ECO:0000259" key="1">
    <source>
        <dbReference type="Pfam" id="PF01208"/>
    </source>
</evidence>
<accession>A0A0F8XZ36</accession>
<dbReference type="Pfam" id="PF01208">
    <property type="entry name" value="URO-D"/>
    <property type="match status" value="1"/>
</dbReference>
<gene>
    <name evidence="2" type="ORF">LCGC14_2962930</name>
</gene>
<dbReference type="SUPFAM" id="SSF51726">
    <property type="entry name" value="UROD/MetE-like"/>
    <property type="match status" value="1"/>
</dbReference>
<sequence length="255" mass="29182">MMYLKQTVDRVYEGTEYAIVGNFCDGGLGDIGVVPGLNVKDPDGIRDPEEWYVSLITRKNYIKELFGYQTELALKNLKMYHEACGDRIDIINISETDFGGQRGLLFSREIFRELFKPYLREINDWVHKYTNWKVFYHTCGSIIELMDDFVEIGIDILNPVQYGAENMDLEDLKNDFGNKVVLWGGGVDTQWTLPFGKPEEVEEEVINNLKVLAKGGGFVFSAVHNIQANIPVDNLKALVETFHKWREVQVFPATV</sequence>
<dbReference type="EMBL" id="LAZR01060023">
    <property type="protein sequence ID" value="KKK66555.1"/>
    <property type="molecule type" value="Genomic_DNA"/>
</dbReference>
<dbReference type="AlphaFoldDB" id="A0A0F8XZ36"/>
<dbReference type="GO" id="GO:0006779">
    <property type="term" value="P:porphyrin-containing compound biosynthetic process"/>
    <property type="evidence" value="ECO:0007669"/>
    <property type="project" value="InterPro"/>
</dbReference>
<dbReference type="PANTHER" id="PTHR47099:SF1">
    <property type="entry name" value="METHYLCOBAMIDE:COM METHYLTRANSFERASE MTBA"/>
    <property type="match status" value="1"/>
</dbReference>
<feature type="domain" description="Uroporphyrinogen decarboxylase (URO-D)" evidence="1">
    <location>
        <begin position="46"/>
        <end position="245"/>
    </location>
</feature>
<dbReference type="GO" id="GO:0004853">
    <property type="term" value="F:uroporphyrinogen decarboxylase activity"/>
    <property type="evidence" value="ECO:0007669"/>
    <property type="project" value="InterPro"/>
</dbReference>
<comment type="caution">
    <text evidence="2">The sequence shown here is derived from an EMBL/GenBank/DDBJ whole genome shotgun (WGS) entry which is preliminary data.</text>
</comment>
<proteinExistence type="predicted"/>
<evidence type="ECO:0000313" key="2">
    <source>
        <dbReference type="EMBL" id="KKK66555.1"/>
    </source>
</evidence>
<dbReference type="InterPro" id="IPR038071">
    <property type="entry name" value="UROD/MetE-like_sf"/>
</dbReference>